<name>A0A2C8ZI44_9MICO</name>
<dbReference type="Pfam" id="PF13794">
    <property type="entry name" value="MiaE_2"/>
    <property type="match status" value="1"/>
</dbReference>
<feature type="domain" description="Ferritin-like" evidence="1">
    <location>
        <begin position="40"/>
        <end position="202"/>
    </location>
</feature>
<dbReference type="EMBL" id="OCST01000003">
    <property type="protein sequence ID" value="SOE64459.1"/>
    <property type="molecule type" value="Genomic_DNA"/>
</dbReference>
<sequence>MANWFSRFSRAPRSVDTPRLRARGGEQATTKVELAEFTPDLVEFLGRSAYVQLMLFENLSRAISTAPTTAAKTAIGRAAELSMAKHRRLVGEIVRAGEDPSTVMQPFTRIVDDFERDTRGGDWFETVVTCYLTAGFLDDFFSRLARGLHDDTGRRIAAIFTGESGEALLAELLTEAIEENPRLSARLAMWGRRLVGDTMLVARSALQYSEDHRSDEARIEPVFTTLITAHTQRMDALGLMA</sequence>
<reference evidence="2 3" key="1">
    <citation type="submission" date="2017-09" db="EMBL/GenBank/DDBJ databases">
        <authorList>
            <person name="Ehlers B."/>
            <person name="Leendertz F.H."/>
        </authorList>
    </citation>
    <scope>NUCLEOTIDE SEQUENCE [LARGE SCALE GENOMIC DNA]</scope>
    <source>
        <strain evidence="2 3">CGMCC 1.05381</strain>
    </source>
</reference>
<evidence type="ECO:0000259" key="1">
    <source>
        <dbReference type="Pfam" id="PF13794"/>
    </source>
</evidence>
<keyword evidence="3" id="KW-1185">Reference proteome</keyword>
<dbReference type="RefSeq" id="WP_097060522.1">
    <property type="nucleotide sequence ID" value="NZ_BMLC01000001.1"/>
</dbReference>
<proteinExistence type="predicted"/>
<gene>
    <name evidence="2" type="ORF">SAMN06296378_1389</name>
</gene>
<protein>
    <submittedName>
        <fullName evidence="2">tRNA-(MS[2]IO[6]A)-hydroxylase (MiaE)-like</fullName>
    </submittedName>
</protein>
<dbReference type="AlphaFoldDB" id="A0A2C8ZI44"/>
<dbReference type="Proteomes" id="UP000219440">
    <property type="component" value="Unassembled WGS sequence"/>
</dbReference>
<dbReference type="InterPro" id="IPR012347">
    <property type="entry name" value="Ferritin-like"/>
</dbReference>
<accession>A0A2C8ZI44</accession>
<organism evidence="2 3">
    <name type="scientific">Salinibacterium xinjiangense</name>
    <dbReference type="NCBI Taxonomy" id="386302"/>
    <lineage>
        <taxon>Bacteria</taxon>
        <taxon>Bacillati</taxon>
        <taxon>Actinomycetota</taxon>
        <taxon>Actinomycetes</taxon>
        <taxon>Micrococcales</taxon>
        <taxon>Microbacteriaceae</taxon>
        <taxon>Salinibacterium</taxon>
    </lineage>
</organism>
<dbReference type="OrthoDB" id="3728083at2"/>
<dbReference type="Gene3D" id="1.20.1260.10">
    <property type="match status" value="1"/>
</dbReference>
<evidence type="ECO:0000313" key="2">
    <source>
        <dbReference type="EMBL" id="SOE64459.1"/>
    </source>
</evidence>
<evidence type="ECO:0000313" key="3">
    <source>
        <dbReference type="Proteomes" id="UP000219440"/>
    </source>
</evidence>
<dbReference type="InterPro" id="IPR059125">
    <property type="entry name" value="Ferritin_actino"/>
</dbReference>